<dbReference type="PANTHER" id="PTHR23232:SF160">
    <property type="entry name" value="KRAB DOMAIN-CONTAINING PROTEIN"/>
    <property type="match status" value="1"/>
</dbReference>
<dbReference type="Ensembl" id="ENSAMET00000046535.1">
    <property type="protein sequence ID" value="ENSAMEP00000028512.1"/>
    <property type="gene ID" value="ENSAMEG00000023497.1"/>
</dbReference>
<dbReference type="SUPFAM" id="SSF109640">
    <property type="entry name" value="KRAB domain (Kruppel-associated box)"/>
    <property type="match status" value="1"/>
</dbReference>
<sequence>MNSVNGHLVTVRYVLQGLLTFGDVAIEFSQEEWRCLSHTQRELYRDVMLENYGHLLFLGLIVSKPDLVSLLEQRKEPWDVKRKMTGASASAPVMILHSHSKATGCGRASIITELFHRIEGLREISLFLRASALSLF</sequence>
<protein>
    <recommendedName>
        <fullName evidence="1">KRAB domain-containing protein</fullName>
    </recommendedName>
</protein>
<dbReference type="Pfam" id="PF01352">
    <property type="entry name" value="KRAB"/>
    <property type="match status" value="1"/>
</dbReference>
<evidence type="ECO:0000259" key="1">
    <source>
        <dbReference type="PROSITE" id="PS50805"/>
    </source>
</evidence>
<evidence type="ECO:0000313" key="2">
    <source>
        <dbReference type="Ensembl" id="ENSAMEP00000028512.1"/>
    </source>
</evidence>
<dbReference type="PANTHER" id="PTHR23232">
    <property type="entry name" value="KRAB DOMAIN C2H2 ZINC FINGER"/>
    <property type="match status" value="1"/>
</dbReference>
<dbReference type="GeneTree" id="ENSGT00940000153165"/>
<reference evidence="2" key="3">
    <citation type="submission" date="2025-09" db="UniProtKB">
        <authorList>
            <consortium name="Ensembl"/>
        </authorList>
    </citation>
    <scope>IDENTIFICATION</scope>
</reference>
<dbReference type="GO" id="GO:0006355">
    <property type="term" value="P:regulation of DNA-templated transcription"/>
    <property type="evidence" value="ECO:0007669"/>
    <property type="project" value="InterPro"/>
</dbReference>
<dbReference type="CDD" id="cd07765">
    <property type="entry name" value="KRAB_A-box"/>
    <property type="match status" value="1"/>
</dbReference>
<dbReference type="InterPro" id="IPR001909">
    <property type="entry name" value="KRAB"/>
</dbReference>
<dbReference type="InterPro" id="IPR050169">
    <property type="entry name" value="Krueppel_C2H2_ZnF"/>
</dbReference>
<keyword evidence="3" id="KW-1185">Reference proteome</keyword>
<feature type="domain" description="KRAB" evidence="1">
    <location>
        <begin position="19"/>
        <end position="90"/>
    </location>
</feature>
<accession>A0A7N5P432</accession>
<organism evidence="2 3">
    <name type="scientific">Ailuropoda melanoleuca</name>
    <name type="common">Giant panda</name>
    <dbReference type="NCBI Taxonomy" id="9646"/>
    <lineage>
        <taxon>Eukaryota</taxon>
        <taxon>Metazoa</taxon>
        <taxon>Chordata</taxon>
        <taxon>Craniata</taxon>
        <taxon>Vertebrata</taxon>
        <taxon>Euteleostomi</taxon>
        <taxon>Mammalia</taxon>
        <taxon>Eutheria</taxon>
        <taxon>Laurasiatheria</taxon>
        <taxon>Carnivora</taxon>
        <taxon>Caniformia</taxon>
        <taxon>Ursidae</taxon>
        <taxon>Ailuropoda</taxon>
    </lineage>
</organism>
<dbReference type="AlphaFoldDB" id="A0A7N5P432"/>
<dbReference type="Proteomes" id="UP000008912">
    <property type="component" value="Unassembled WGS sequence"/>
</dbReference>
<reference evidence="2 3" key="1">
    <citation type="journal article" date="2010" name="Nature">
        <title>The sequence and de novo assembly of the giant panda genome.</title>
        <authorList>
            <person name="Li R."/>
            <person name="Fan W."/>
            <person name="Tian G."/>
            <person name="Zhu H."/>
            <person name="He L."/>
            <person name="Cai J."/>
            <person name="Huang Q."/>
            <person name="Cai Q."/>
            <person name="Li B."/>
            <person name="Bai Y."/>
            <person name="Zhang Z."/>
            <person name="Zhang Y."/>
            <person name="Wang W."/>
            <person name="Li J."/>
            <person name="Wei F."/>
            <person name="Li H."/>
            <person name="Jian M."/>
            <person name="Li J."/>
            <person name="Zhang Z."/>
            <person name="Nielsen R."/>
            <person name="Li D."/>
            <person name="Gu W."/>
            <person name="Yang Z."/>
            <person name="Xuan Z."/>
            <person name="Ryder O.A."/>
            <person name="Leung F.C."/>
            <person name="Zhou Y."/>
            <person name="Cao J."/>
            <person name="Sun X."/>
            <person name="Fu Y."/>
            <person name="Fang X."/>
            <person name="Guo X."/>
            <person name="Wang B."/>
            <person name="Hou R."/>
            <person name="Shen F."/>
            <person name="Mu B."/>
            <person name="Ni P."/>
            <person name="Lin R."/>
            <person name="Qian W."/>
            <person name="Wang G."/>
            <person name="Yu C."/>
            <person name="Nie W."/>
            <person name="Wang J."/>
            <person name="Wu Z."/>
            <person name="Liang H."/>
            <person name="Min J."/>
            <person name="Wu Q."/>
            <person name="Cheng S."/>
            <person name="Ruan J."/>
            <person name="Wang M."/>
            <person name="Shi Z."/>
            <person name="Wen M."/>
            <person name="Liu B."/>
            <person name="Ren X."/>
            <person name="Zheng H."/>
            <person name="Dong D."/>
            <person name="Cook K."/>
            <person name="Shan G."/>
            <person name="Zhang H."/>
            <person name="Kosiol C."/>
            <person name="Xie X."/>
            <person name="Lu Z."/>
            <person name="Zheng H."/>
            <person name="Li Y."/>
            <person name="Steiner C.C."/>
            <person name="Lam T.T."/>
            <person name="Lin S."/>
            <person name="Zhang Q."/>
            <person name="Li G."/>
            <person name="Tian J."/>
            <person name="Gong T."/>
            <person name="Liu H."/>
            <person name="Zhang D."/>
            <person name="Fang L."/>
            <person name="Ye C."/>
            <person name="Zhang J."/>
            <person name="Hu W."/>
            <person name="Xu A."/>
            <person name="Ren Y."/>
            <person name="Zhang G."/>
            <person name="Bruford M.W."/>
            <person name="Li Q."/>
            <person name="Ma L."/>
            <person name="Guo Y."/>
            <person name="An N."/>
            <person name="Hu Y."/>
            <person name="Zheng Y."/>
            <person name="Shi Y."/>
            <person name="Li Z."/>
            <person name="Liu Q."/>
            <person name="Chen Y."/>
            <person name="Zhao J."/>
            <person name="Qu N."/>
            <person name="Zhao S."/>
            <person name="Tian F."/>
            <person name="Wang X."/>
            <person name="Wang H."/>
            <person name="Xu L."/>
            <person name="Liu X."/>
            <person name="Vinar T."/>
            <person name="Wang Y."/>
            <person name="Lam T.W."/>
            <person name="Yiu S.M."/>
            <person name="Liu S."/>
            <person name="Zhang H."/>
            <person name="Li D."/>
            <person name="Huang Y."/>
            <person name="Wang X."/>
            <person name="Yang G."/>
            <person name="Jiang Z."/>
            <person name="Wang J."/>
            <person name="Qin N."/>
            <person name="Li L."/>
            <person name="Li J."/>
            <person name="Bolund L."/>
            <person name="Kristiansen K."/>
            <person name="Wong G.K."/>
            <person name="Olson M."/>
            <person name="Zhang X."/>
            <person name="Li S."/>
            <person name="Yang H."/>
            <person name="Wang J."/>
            <person name="Wang J."/>
        </authorList>
    </citation>
    <scope>NUCLEOTIDE SEQUENCE [LARGE SCALE GENOMIC DNA]</scope>
</reference>
<name>A0A7N5P432_AILME</name>
<proteinExistence type="predicted"/>
<dbReference type="InterPro" id="IPR036051">
    <property type="entry name" value="KRAB_dom_sf"/>
</dbReference>
<dbReference type="PROSITE" id="PS50805">
    <property type="entry name" value="KRAB"/>
    <property type="match status" value="1"/>
</dbReference>
<evidence type="ECO:0000313" key="3">
    <source>
        <dbReference type="Proteomes" id="UP000008912"/>
    </source>
</evidence>
<dbReference type="SMART" id="SM00349">
    <property type="entry name" value="KRAB"/>
    <property type="match status" value="1"/>
</dbReference>
<reference evidence="2" key="2">
    <citation type="submission" date="2025-08" db="UniProtKB">
        <authorList>
            <consortium name="Ensembl"/>
        </authorList>
    </citation>
    <scope>IDENTIFICATION</scope>
</reference>
<dbReference type="Gene3D" id="6.10.140.140">
    <property type="match status" value="1"/>
</dbReference>